<accession>A0A6J4LTL7</accession>
<sequence>PVRGHAGPGLRRPPAAQAGGPRRHHRRHGAVQALRLDDRDHLGRAARPGHPGAGHGRAHHHRGWRRVGRRRGVPDLAAAGREGEGHLRRRRGRPGRAHRLAVRQGRRGQGGSADQRRARRAAAPRRGRARRDPGRHGGGHRGGRRRRAAARRTRAGRPRRQRRLRDRRRDRAPGAARAGVPHREQRRLLRSGGHRPHRRDGRRRGLRRARGPLRRHDRDGHPRPAAGVPVGAAERRVGRRAPAHDQHADRRGADALGRQPCADDGVRRAGRRTAPAVAGREHPAVARSRSVRRM</sequence>
<feature type="compositionally biased region" description="Basic residues" evidence="1">
    <location>
        <begin position="56"/>
        <end position="71"/>
    </location>
</feature>
<feature type="compositionally biased region" description="Basic residues" evidence="1">
    <location>
        <begin position="137"/>
        <end position="166"/>
    </location>
</feature>
<feature type="compositionally biased region" description="Low complexity" evidence="1">
    <location>
        <begin position="223"/>
        <end position="232"/>
    </location>
</feature>
<name>A0A6J4LTL7_9ACTN</name>
<protein>
    <submittedName>
        <fullName evidence="2">Heat shock protein 60 family chaperone GroEL</fullName>
    </submittedName>
</protein>
<dbReference type="EMBL" id="CADCUE010000165">
    <property type="protein sequence ID" value="CAA9341475.1"/>
    <property type="molecule type" value="Genomic_DNA"/>
</dbReference>
<gene>
    <name evidence="2" type="ORF">AVDCRST_MAG16-1847</name>
</gene>
<feature type="compositionally biased region" description="Basic residues" evidence="1">
    <location>
        <begin position="117"/>
        <end position="129"/>
    </location>
</feature>
<evidence type="ECO:0000313" key="2">
    <source>
        <dbReference type="EMBL" id="CAA9341475.1"/>
    </source>
</evidence>
<feature type="compositionally biased region" description="Basic residues" evidence="1">
    <location>
        <begin position="188"/>
        <end position="213"/>
    </location>
</feature>
<reference evidence="2" key="1">
    <citation type="submission" date="2020-02" db="EMBL/GenBank/DDBJ databases">
        <authorList>
            <person name="Meier V. D."/>
        </authorList>
    </citation>
    <scope>NUCLEOTIDE SEQUENCE</scope>
    <source>
        <strain evidence="2">AVDCRST_MAG16</strain>
    </source>
</reference>
<feature type="non-terminal residue" evidence="2">
    <location>
        <position position="294"/>
    </location>
</feature>
<feature type="compositionally biased region" description="Basic and acidic residues" evidence="1">
    <location>
        <begin position="242"/>
        <end position="253"/>
    </location>
</feature>
<organism evidence="2">
    <name type="scientific">uncultured Frankineae bacterium</name>
    <dbReference type="NCBI Taxonomy" id="437475"/>
    <lineage>
        <taxon>Bacteria</taxon>
        <taxon>Bacillati</taxon>
        <taxon>Actinomycetota</taxon>
        <taxon>Actinomycetes</taxon>
        <taxon>Frankiales</taxon>
        <taxon>environmental samples</taxon>
    </lineage>
</organism>
<keyword evidence="2" id="KW-0346">Stress response</keyword>
<feature type="region of interest" description="Disordered" evidence="1">
    <location>
        <begin position="1"/>
        <end position="294"/>
    </location>
</feature>
<feature type="non-terminal residue" evidence="2">
    <location>
        <position position="1"/>
    </location>
</feature>
<evidence type="ECO:0000256" key="1">
    <source>
        <dbReference type="SAM" id="MobiDB-lite"/>
    </source>
</evidence>
<dbReference type="AlphaFoldDB" id="A0A6J4LTL7"/>
<proteinExistence type="predicted"/>
<feature type="compositionally biased region" description="Basic residues" evidence="1">
    <location>
        <begin position="87"/>
        <end position="106"/>
    </location>
</feature>